<evidence type="ECO:0000313" key="4">
    <source>
        <dbReference type="Proteomes" id="UP001210211"/>
    </source>
</evidence>
<dbReference type="InterPro" id="IPR044816">
    <property type="entry name" value="BURP"/>
</dbReference>
<accession>A0AAD6ETX3</accession>
<dbReference type="InterPro" id="IPR004873">
    <property type="entry name" value="BURP_dom"/>
</dbReference>
<dbReference type="PROSITE" id="PS51277">
    <property type="entry name" value="BURP"/>
    <property type="match status" value="1"/>
</dbReference>
<evidence type="ECO:0000259" key="2">
    <source>
        <dbReference type="PROSITE" id="PS51277"/>
    </source>
</evidence>
<evidence type="ECO:0000256" key="1">
    <source>
        <dbReference type="SAM" id="SignalP"/>
    </source>
</evidence>
<protein>
    <recommendedName>
        <fullName evidence="2">BURP domain-containing protein</fullName>
    </recommendedName>
</protein>
<keyword evidence="1" id="KW-0732">Signal</keyword>
<name>A0AAD6ETX3_9POAL</name>
<dbReference type="SMART" id="SM01045">
    <property type="entry name" value="BURP"/>
    <property type="match status" value="1"/>
</dbReference>
<proteinExistence type="predicted"/>
<feature type="domain" description="BURP" evidence="2">
    <location>
        <begin position="94"/>
        <end position="304"/>
    </location>
</feature>
<dbReference type="Pfam" id="PF03181">
    <property type="entry name" value="BURP"/>
    <property type="match status" value="1"/>
</dbReference>
<dbReference type="EMBL" id="JAMRDG010000001">
    <property type="protein sequence ID" value="KAJ3701082.1"/>
    <property type="molecule type" value="Genomic_DNA"/>
</dbReference>
<feature type="chain" id="PRO_5042098645" description="BURP domain-containing protein" evidence="1">
    <location>
        <begin position="28"/>
        <end position="313"/>
    </location>
</feature>
<reference evidence="3 4" key="1">
    <citation type="journal article" date="2022" name="Cell">
        <title>Repeat-based holocentromeres influence genome architecture and karyotype evolution.</title>
        <authorList>
            <person name="Hofstatter P.G."/>
            <person name="Thangavel G."/>
            <person name="Lux T."/>
            <person name="Neumann P."/>
            <person name="Vondrak T."/>
            <person name="Novak P."/>
            <person name="Zhang M."/>
            <person name="Costa L."/>
            <person name="Castellani M."/>
            <person name="Scott A."/>
            <person name="Toegelov H."/>
            <person name="Fuchs J."/>
            <person name="Mata-Sucre Y."/>
            <person name="Dias Y."/>
            <person name="Vanzela A.L.L."/>
            <person name="Huettel B."/>
            <person name="Almeida C.C.S."/>
            <person name="Simkova H."/>
            <person name="Souza G."/>
            <person name="Pedrosa-Harand A."/>
            <person name="Macas J."/>
            <person name="Mayer K.F.X."/>
            <person name="Houben A."/>
            <person name="Marques A."/>
        </authorList>
    </citation>
    <scope>NUCLEOTIDE SEQUENCE [LARGE SCALE GENOMIC DNA]</scope>
    <source>
        <strain evidence="3">RhyTen1mFocal</strain>
    </source>
</reference>
<evidence type="ECO:0000313" key="3">
    <source>
        <dbReference type="EMBL" id="KAJ3701082.1"/>
    </source>
</evidence>
<dbReference type="PANTHER" id="PTHR31236:SF27">
    <property type="entry name" value="BURP DOMAIN-CONTAINING PROTEIN 4"/>
    <property type="match status" value="1"/>
</dbReference>
<organism evidence="3 4">
    <name type="scientific">Rhynchospora tenuis</name>
    <dbReference type="NCBI Taxonomy" id="198213"/>
    <lineage>
        <taxon>Eukaryota</taxon>
        <taxon>Viridiplantae</taxon>
        <taxon>Streptophyta</taxon>
        <taxon>Embryophyta</taxon>
        <taxon>Tracheophyta</taxon>
        <taxon>Spermatophyta</taxon>
        <taxon>Magnoliopsida</taxon>
        <taxon>Liliopsida</taxon>
        <taxon>Poales</taxon>
        <taxon>Cyperaceae</taxon>
        <taxon>Cyperoideae</taxon>
        <taxon>Rhynchosporeae</taxon>
        <taxon>Rhynchospora</taxon>
    </lineage>
</organism>
<feature type="signal peptide" evidence="1">
    <location>
        <begin position="1"/>
        <end position="27"/>
    </location>
</feature>
<keyword evidence="4" id="KW-1185">Reference proteome</keyword>
<dbReference type="PANTHER" id="PTHR31236">
    <property type="entry name" value="BURP DOMAIN PROTEIN USPL1-LIKE"/>
    <property type="match status" value="1"/>
</dbReference>
<dbReference type="AlphaFoldDB" id="A0AAD6ETX3"/>
<sequence length="313" mass="35270">MYQHILSTMTPLVVFLSIAMIFTSAQSDSKSPICNKWHAMLPNTPMPEIIKDLIKTDGNGHMSASKFPNHFDVRASLKNYYEWYYHCVQDAKNLFLKKDMYPGAETKKVRLARTITGTSFLPREEADRIPFSFAKFDQILDHLAIVPGSTAAKHVENTLRDCENPDFKGERKFCATSLESMIEFVTSELGNDVRVTTTGHAKDEQQEATYKIAAEGKEMPGDKLVVCHPMPYPYTIYYCHVNKATKAYVTPLIGKDGSMVNTGTVCHFDTSAWNAFFFEMLNVKPGTKPICHFVPQDHLLWTPGPSSDQHVAS</sequence>
<comment type="caution">
    <text evidence="3">The sequence shown here is derived from an EMBL/GenBank/DDBJ whole genome shotgun (WGS) entry which is preliminary data.</text>
</comment>
<gene>
    <name evidence="3" type="ORF">LUZ61_004787</name>
</gene>
<dbReference type="Proteomes" id="UP001210211">
    <property type="component" value="Unassembled WGS sequence"/>
</dbReference>